<name>A0A1V0DXP1_9CAUD</name>
<dbReference type="Proteomes" id="UP000222840">
    <property type="component" value="Segment"/>
</dbReference>
<sequence>MSELDEAVKAIRAAINKAIEIAEKENATFDIYPAYGMGGTYHSAGALDKEEAFAKSVNGDMEWTTRALYDVSENKGCWVSSTQECN</sequence>
<accession>A0A1V0DXP1</accession>
<gene>
    <name evidence="1" type="ORF">fHeYen901_144</name>
</gene>
<organism evidence="1 2">
    <name type="scientific">Yersinia phage fHe-Yen9-01</name>
    <dbReference type="NCBI Taxonomy" id="1965363"/>
    <lineage>
        <taxon>Viruses</taxon>
        <taxon>Duplodnaviria</taxon>
        <taxon>Heunggongvirae</taxon>
        <taxon>Uroviricota</taxon>
        <taxon>Caudoviricetes</taxon>
        <taxon>Pantevenvirales</taxon>
        <taxon>Straboviridae</taxon>
        <taxon>Tevenvirinae</taxon>
        <taxon>Tegunavirus</taxon>
        <taxon>Tegunavirus fheyen901</taxon>
    </lineage>
</organism>
<protein>
    <submittedName>
        <fullName evidence="1">Uncharacterized protein</fullName>
    </submittedName>
</protein>
<dbReference type="EMBL" id="KY593455">
    <property type="protein sequence ID" value="ARB05917.1"/>
    <property type="molecule type" value="Genomic_DNA"/>
</dbReference>
<evidence type="ECO:0000313" key="1">
    <source>
        <dbReference type="EMBL" id="ARB05917.1"/>
    </source>
</evidence>
<proteinExistence type="predicted"/>
<reference evidence="1 2" key="1">
    <citation type="submission" date="2017-02" db="EMBL/GenBank/DDBJ databases">
        <title>Characterization and complete genome sequence of Yersinia bacteriophage, fHe-Yen9-01.</title>
        <authorList>
            <person name="Jun J.W."/>
            <person name="Wicklund A."/>
            <person name="Skurnik M."/>
        </authorList>
    </citation>
    <scope>NUCLEOTIDE SEQUENCE [LARGE SCALE GENOMIC DNA]</scope>
</reference>
<keyword evidence="2" id="KW-1185">Reference proteome</keyword>
<evidence type="ECO:0000313" key="2">
    <source>
        <dbReference type="Proteomes" id="UP000222840"/>
    </source>
</evidence>